<keyword evidence="3" id="KW-0645">Protease</keyword>
<dbReference type="Pfam" id="PF00326">
    <property type="entry name" value="Peptidase_S9"/>
    <property type="match status" value="2"/>
</dbReference>
<comment type="subcellular location">
    <subcellularLocation>
        <location evidence="11">Endomembrane system</location>
        <topology evidence="11">Single-pass membrane protein</topology>
    </subcellularLocation>
    <subcellularLocation>
        <location evidence="1">Membrane</location>
        <topology evidence="1">Single-pass type II membrane protein</topology>
    </subcellularLocation>
</comment>
<dbReference type="GO" id="GO:0012505">
    <property type="term" value="C:endomembrane system"/>
    <property type="evidence" value="ECO:0007669"/>
    <property type="project" value="UniProtKB-SubCell"/>
</dbReference>
<dbReference type="SUPFAM" id="SSF53474">
    <property type="entry name" value="alpha/beta-Hydrolases"/>
    <property type="match status" value="1"/>
</dbReference>
<keyword evidence="2" id="KW-0031">Aminopeptidase</keyword>
<dbReference type="KEGG" id="tad:TRIADDRAFT_60452"/>
<keyword evidence="4 12" id="KW-0812">Transmembrane</keyword>
<dbReference type="HOGENOM" id="CLU_006105_4_3_1"/>
<dbReference type="EMBL" id="DS985255">
    <property type="protein sequence ID" value="EDV21157.1"/>
    <property type="molecule type" value="Genomic_DNA"/>
</dbReference>
<evidence type="ECO:0000259" key="13">
    <source>
        <dbReference type="Pfam" id="PF00326"/>
    </source>
</evidence>
<proteinExistence type="predicted"/>
<dbReference type="PANTHER" id="PTHR11731:SF200">
    <property type="entry name" value="DIPEPTIDYL PEPTIDASE 10, ISOFORM B"/>
    <property type="match status" value="1"/>
</dbReference>
<dbReference type="STRING" id="10228.B3S891"/>
<dbReference type="GO" id="GO:0005886">
    <property type="term" value="C:plasma membrane"/>
    <property type="evidence" value="ECO:0000318"/>
    <property type="project" value="GO_Central"/>
</dbReference>
<dbReference type="GeneID" id="6757699"/>
<feature type="domain" description="Peptidase S9 prolyl oligopeptidase catalytic" evidence="13">
    <location>
        <begin position="566"/>
        <end position="665"/>
    </location>
</feature>
<dbReference type="InterPro" id="IPR001375">
    <property type="entry name" value="Peptidase_S9_cat"/>
</dbReference>
<accession>B3S891</accession>
<keyword evidence="8 12" id="KW-1133">Transmembrane helix</keyword>
<organism evidence="15 16">
    <name type="scientific">Trichoplax adhaerens</name>
    <name type="common">Trichoplax reptans</name>
    <dbReference type="NCBI Taxonomy" id="10228"/>
    <lineage>
        <taxon>Eukaryota</taxon>
        <taxon>Metazoa</taxon>
        <taxon>Placozoa</taxon>
        <taxon>Uniplacotomia</taxon>
        <taxon>Trichoplacea</taxon>
        <taxon>Trichoplacidae</taxon>
        <taxon>Trichoplax</taxon>
    </lineage>
</organism>
<feature type="domain" description="Peptidase S9 prolyl oligopeptidase catalytic" evidence="13">
    <location>
        <begin position="668"/>
        <end position="733"/>
    </location>
</feature>
<evidence type="ECO:0000256" key="11">
    <source>
        <dbReference type="ARBA" id="ARBA00037847"/>
    </source>
</evidence>
<dbReference type="CTD" id="6757699"/>
<evidence type="ECO:0000256" key="2">
    <source>
        <dbReference type="ARBA" id="ARBA00022438"/>
    </source>
</evidence>
<evidence type="ECO:0000259" key="14">
    <source>
        <dbReference type="Pfam" id="PF00930"/>
    </source>
</evidence>
<evidence type="ECO:0000313" key="16">
    <source>
        <dbReference type="Proteomes" id="UP000009022"/>
    </source>
</evidence>
<keyword evidence="6" id="KW-0720">Serine protease</keyword>
<keyword evidence="16" id="KW-1185">Reference proteome</keyword>
<evidence type="ECO:0000256" key="4">
    <source>
        <dbReference type="ARBA" id="ARBA00022692"/>
    </source>
</evidence>
<keyword evidence="7" id="KW-0735">Signal-anchor</keyword>
<dbReference type="GO" id="GO:0006508">
    <property type="term" value="P:proteolysis"/>
    <property type="evidence" value="ECO:0000318"/>
    <property type="project" value="GO_Central"/>
</dbReference>
<dbReference type="GO" id="GO:0004177">
    <property type="term" value="F:aminopeptidase activity"/>
    <property type="evidence" value="ECO:0007669"/>
    <property type="project" value="UniProtKB-KW"/>
</dbReference>
<dbReference type="PANTHER" id="PTHR11731">
    <property type="entry name" value="PROTEASE FAMILY S9B,C DIPEPTIDYL-PEPTIDASE IV-RELATED"/>
    <property type="match status" value="1"/>
</dbReference>
<name>B3S891_TRIAD</name>
<dbReference type="Gene3D" id="3.40.50.1820">
    <property type="entry name" value="alpha/beta hydrolase"/>
    <property type="match status" value="1"/>
</dbReference>
<dbReference type="PhylomeDB" id="B3S891"/>
<dbReference type="AlphaFoldDB" id="B3S891"/>
<dbReference type="InterPro" id="IPR002469">
    <property type="entry name" value="Peptidase_S9B_N"/>
</dbReference>
<keyword evidence="10" id="KW-0325">Glycoprotein</keyword>
<dbReference type="SUPFAM" id="SSF82171">
    <property type="entry name" value="DPP6 N-terminal domain-like"/>
    <property type="match status" value="1"/>
</dbReference>
<evidence type="ECO:0000256" key="7">
    <source>
        <dbReference type="ARBA" id="ARBA00022968"/>
    </source>
</evidence>
<dbReference type="InParanoid" id="B3S891"/>
<reference evidence="15 16" key="1">
    <citation type="journal article" date="2008" name="Nature">
        <title>The Trichoplax genome and the nature of placozoans.</title>
        <authorList>
            <person name="Srivastava M."/>
            <person name="Begovic E."/>
            <person name="Chapman J."/>
            <person name="Putnam N.H."/>
            <person name="Hellsten U."/>
            <person name="Kawashima T."/>
            <person name="Kuo A."/>
            <person name="Mitros T."/>
            <person name="Salamov A."/>
            <person name="Carpenter M.L."/>
            <person name="Signorovitch A.Y."/>
            <person name="Moreno M.A."/>
            <person name="Kamm K."/>
            <person name="Grimwood J."/>
            <person name="Schmutz J."/>
            <person name="Shapiro H."/>
            <person name="Grigoriev I.V."/>
            <person name="Buss L.W."/>
            <person name="Schierwater B."/>
            <person name="Dellaporta S.L."/>
            <person name="Rokhsar D.S."/>
        </authorList>
    </citation>
    <scope>NUCLEOTIDE SEQUENCE [LARGE SCALE GENOMIC DNA]</scope>
    <source>
        <strain evidence="15 16">Grell-BS-1999</strain>
    </source>
</reference>
<dbReference type="RefSeq" id="XP_002116487.1">
    <property type="nucleotide sequence ID" value="XM_002116451.1"/>
</dbReference>
<protein>
    <submittedName>
        <fullName evidence="15">Uncharacterized protein</fullName>
    </submittedName>
</protein>
<evidence type="ECO:0000256" key="1">
    <source>
        <dbReference type="ARBA" id="ARBA00004606"/>
    </source>
</evidence>
<keyword evidence="5" id="KW-0378">Hydrolase</keyword>
<gene>
    <name evidence="15" type="ORF">TRIADDRAFT_60452</name>
</gene>
<dbReference type="Gene3D" id="2.140.10.30">
    <property type="entry name" value="Dipeptidylpeptidase IV, N-terminal domain"/>
    <property type="match status" value="1"/>
</dbReference>
<evidence type="ECO:0000256" key="5">
    <source>
        <dbReference type="ARBA" id="ARBA00022801"/>
    </source>
</evidence>
<evidence type="ECO:0000313" key="15">
    <source>
        <dbReference type="EMBL" id="EDV21157.1"/>
    </source>
</evidence>
<dbReference type="OrthoDB" id="16520at2759"/>
<dbReference type="Proteomes" id="UP000009022">
    <property type="component" value="Unassembled WGS sequence"/>
</dbReference>
<dbReference type="InterPro" id="IPR050278">
    <property type="entry name" value="Serine_Prot_S9B/DPPIV"/>
</dbReference>
<dbReference type="OMA" id="FYLIHGT"/>
<evidence type="ECO:0000256" key="10">
    <source>
        <dbReference type="ARBA" id="ARBA00023180"/>
    </source>
</evidence>
<dbReference type="GO" id="GO:0008239">
    <property type="term" value="F:dipeptidyl-peptidase activity"/>
    <property type="evidence" value="ECO:0000318"/>
    <property type="project" value="GO_Central"/>
</dbReference>
<dbReference type="Pfam" id="PF00930">
    <property type="entry name" value="DPPIV_N"/>
    <property type="match status" value="1"/>
</dbReference>
<evidence type="ECO:0000256" key="9">
    <source>
        <dbReference type="ARBA" id="ARBA00023136"/>
    </source>
</evidence>
<feature type="transmembrane region" description="Helical" evidence="12">
    <location>
        <begin position="21"/>
        <end position="48"/>
    </location>
</feature>
<dbReference type="GO" id="GO:0008236">
    <property type="term" value="F:serine-type peptidase activity"/>
    <property type="evidence" value="ECO:0007669"/>
    <property type="project" value="UniProtKB-KW"/>
</dbReference>
<evidence type="ECO:0000256" key="8">
    <source>
        <dbReference type="ARBA" id="ARBA00022989"/>
    </source>
</evidence>
<evidence type="ECO:0000256" key="6">
    <source>
        <dbReference type="ARBA" id="ARBA00022825"/>
    </source>
</evidence>
<evidence type="ECO:0000256" key="12">
    <source>
        <dbReference type="SAM" id="Phobius"/>
    </source>
</evidence>
<dbReference type="eggNOG" id="KOG2100">
    <property type="taxonomic scope" value="Eukaryota"/>
</dbReference>
<dbReference type="InterPro" id="IPR029058">
    <property type="entry name" value="AB_hydrolase_fold"/>
</dbReference>
<keyword evidence="9 12" id="KW-0472">Membrane</keyword>
<sequence length="750" mass="84962">MAEEPVEYSGLDKAKRTRATIIAVIFVLIVAAVIAVVVVIATCIAAIIRNGDTEKPKPPFNVEALYSTEYRAKKPHFKWLSDTEYEYKTEEGKLMKMDLTSAKGHVINHVGQFLSNYSAYAYWWSSDQRYVLAAYDHKKIYRHSYFARYALYDVTTRITTLLDEAGQGVRLREMSWSPTGNKLAYVYNNDLYIKNSPTASGLRVTMNGKIDQIYNGAADWAYEEEILNTGNAKYWSPDATYLCYASFNDSHIIHAKWFTYEPDRNGYVAKLHSIPYPKPGTTLPKFTLNVAAISNNNISRIVTLQPPARITGDGNYYYTNVVWPNSNTIIVYWLNRLQNISSVTTCNPQTGDCTEISAASSTTSGGYVDFHYYRPLSSSDGSTLYTILPKAVADKGTFNHIAKIVISLYNCGEVTISLFWVVIFKVLSNRQQPDIFIGTYSYFSATFSSQASFYFLRCLGPNIPSYYVVTTATSDTFLVSTFAVRQYCKWVILETLLENNTELATKLSEHELAERHIYQINSNGYKLNAIEYRPPLFDANKRYPVMLYVYGGPGSQTVKTSWSLGFPQYFSTTLQMVVIRVDPRGTGYRGNRFKFLTYRKIGLLESDDFLNVFRYLRQQSYVDPDKICMFGWSYGGYMTAMVTGRNQGLFKIGFSVAPVANWGFYGFKNKTVSFFIAHGTSDDNVHYSNTAILVEALQNEVIPFRMQAYTNKDHSIRGGANKHLVLQMTDMITKSFGITVSSEGEDSQTE</sequence>
<evidence type="ECO:0000256" key="3">
    <source>
        <dbReference type="ARBA" id="ARBA00022670"/>
    </source>
</evidence>
<feature type="domain" description="Dipeptidylpeptidase IV N-terminal" evidence="14">
    <location>
        <begin position="125"/>
        <end position="403"/>
    </location>
</feature>